<dbReference type="SMART" id="SM00345">
    <property type="entry name" value="HTH_GNTR"/>
    <property type="match status" value="1"/>
</dbReference>
<dbReference type="Pfam" id="PF00392">
    <property type="entry name" value="GntR"/>
    <property type="match status" value="1"/>
</dbReference>
<evidence type="ECO:0000256" key="3">
    <source>
        <dbReference type="ARBA" id="ARBA00023163"/>
    </source>
</evidence>
<dbReference type="Gene3D" id="1.10.10.10">
    <property type="entry name" value="Winged helix-like DNA-binding domain superfamily/Winged helix DNA-binding domain"/>
    <property type="match status" value="1"/>
</dbReference>
<evidence type="ECO:0000259" key="4">
    <source>
        <dbReference type="PROSITE" id="PS50949"/>
    </source>
</evidence>
<dbReference type="SUPFAM" id="SSF48008">
    <property type="entry name" value="GntR ligand-binding domain-like"/>
    <property type="match status" value="1"/>
</dbReference>
<dbReference type="PANTHER" id="PTHR43537">
    <property type="entry name" value="TRANSCRIPTIONAL REGULATOR, GNTR FAMILY"/>
    <property type="match status" value="1"/>
</dbReference>
<dbReference type="PROSITE" id="PS50949">
    <property type="entry name" value="HTH_GNTR"/>
    <property type="match status" value="1"/>
</dbReference>
<dbReference type="GO" id="GO:0003700">
    <property type="term" value="F:DNA-binding transcription factor activity"/>
    <property type="evidence" value="ECO:0007669"/>
    <property type="project" value="InterPro"/>
</dbReference>
<keyword evidence="1" id="KW-0805">Transcription regulation</keyword>
<dbReference type="SMART" id="SM00895">
    <property type="entry name" value="FCD"/>
    <property type="match status" value="1"/>
</dbReference>
<keyword evidence="3" id="KW-0804">Transcription</keyword>
<dbReference type="InterPro" id="IPR000524">
    <property type="entry name" value="Tscrpt_reg_HTH_GntR"/>
</dbReference>
<dbReference type="InterPro" id="IPR008920">
    <property type="entry name" value="TF_FadR/GntR_C"/>
</dbReference>
<keyword evidence="2" id="KW-0238">DNA-binding</keyword>
<dbReference type="SUPFAM" id="SSF46785">
    <property type="entry name" value="Winged helix' DNA-binding domain"/>
    <property type="match status" value="1"/>
</dbReference>
<feature type="domain" description="HTH gntR-type" evidence="4">
    <location>
        <begin position="11"/>
        <end position="79"/>
    </location>
</feature>
<proteinExistence type="predicted"/>
<dbReference type="Proteomes" id="UP000182743">
    <property type="component" value="Unassembled WGS sequence"/>
</dbReference>
<evidence type="ECO:0000313" key="6">
    <source>
        <dbReference type="Proteomes" id="UP000182743"/>
    </source>
</evidence>
<dbReference type="GO" id="GO:0003677">
    <property type="term" value="F:DNA binding"/>
    <property type="evidence" value="ECO:0007669"/>
    <property type="project" value="UniProtKB-KW"/>
</dbReference>
<accession>A0A1J5JT15</accession>
<comment type="caution">
    <text evidence="5">The sequence shown here is derived from an EMBL/GenBank/DDBJ whole genome shotgun (WGS) entry which is preliminary data.</text>
</comment>
<dbReference type="Pfam" id="PF07729">
    <property type="entry name" value="FCD"/>
    <property type="match status" value="1"/>
</dbReference>
<dbReference type="EMBL" id="MIHH01000032">
    <property type="protein sequence ID" value="OIQ07711.1"/>
    <property type="molecule type" value="Genomic_DNA"/>
</dbReference>
<evidence type="ECO:0000256" key="2">
    <source>
        <dbReference type="ARBA" id="ARBA00023125"/>
    </source>
</evidence>
<protein>
    <submittedName>
        <fullName evidence="5">HTH-type transcriptional regulator LutR</fullName>
    </submittedName>
</protein>
<dbReference type="InterPro" id="IPR011711">
    <property type="entry name" value="GntR_C"/>
</dbReference>
<dbReference type="PANTHER" id="PTHR43537:SF5">
    <property type="entry name" value="UXU OPERON TRANSCRIPTIONAL REGULATOR"/>
    <property type="match status" value="1"/>
</dbReference>
<name>A0A1J5JT15_NEOTH</name>
<gene>
    <name evidence="5" type="primary">lutR_3</name>
    <name evidence="5" type="ORF">MOOR_26890</name>
</gene>
<reference evidence="5 6" key="1">
    <citation type="submission" date="2016-08" db="EMBL/GenBank/DDBJ databases">
        <title>Genome-based comparison of Moorella thermoacetic strains.</title>
        <authorList>
            <person name="Poehlein A."/>
            <person name="Bengelsdorf F.R."/>
            <person name="Esser C."/>
            <person name="Duerre P."/>
            <person name="Daniel R."/>
        </authorList>
    </citation>
    <scope>NUCLEOTIDE SEQUENCE [LARGE SCALE GENOMIC DNA]</scope>
    <source>
        <strain evidence="5 6">DSM 11768</strain>
    </source>
</reference>
<dbReference type="PRINTS" id="PR00035">
    <property type="entry name" value="HTHGNTR"/>
</dbReference>
<dbReference type="RefSeq" id="WP_071521599.1">
    <property type="nucleotide sequence ID" value="NZ_MIHH01000032.1"/>
</dbReference>
<dbReference type="InterPro" id="IPR036390">
    <property type="entry name" value="WH_DNA-bd_sf"/>
</dbReference>
<evidence type="ECO:0000313" key="5">
    <source>
        <dbReference type="EMBL" id="OIQ07711.1"/>
    </source>
</evidence>
<dbReference type="Gene3D" id="1.20.120.530">
    <property type="entry name" value="GntR ligand-binding domain-like"/>
    <property type="match status" value="1"/>
</dbReference>
<dbReference type="CDD" id="cd07377">
    <property type="entry name" value="WHTH_GntR"/>
    <property type="match status" value="1"/>
</dbReference>
<organism evidence="5 6">
    <name type="scientific">Neomoorella thermoacetica</name>
    <name type="common">Clostridium thermoaceticum</name>
    <dbReference type="NCBI Taxonomy" id="1525"/>
    <lineage>
        <taxon>Bacteria</taxon>
        <taxon>Bacillati</taxon>
        <taxon>Bacillota</taxon>
        <taxon>Clostridia</taxon>
        <taxon>Neomoorellales</taxon>
        <taxon>Neomoorellaceae</taxon>
        <taxon>Neomoorella</taxon>
    </lineage>
</organism>
<dbReference type="InterPro" id="IPR036388">
    <property type="entry name" value="WH-like_DNA-bd_sf"/>
</dbReference>
<sequence length="245" mass="27929">MAEGKFLIRKKKLYEEIVEQITRLIKTGNYKIGDRLPSFQELSEMFGVGKPTLREALSVLASSGVLEIRHGNGTFIKRLPLDPEDIPAQLGEVEGEKLLFWLEYRRAIETEAASLAAERRSEADIAAMEEAEQRLEGEIALGAITVDPDYQFHYCIARATHNPIFAQAYTTIAPMMHEYFQLSLRYGRTLPWHRELVVGEHRDILECIRKGQPREARRAMIKHINNVAGRVRLLESLINGEKATE</sequence>
<dbReference type="AlphaFoldDB" id="A0A1J5JT15"/>
<evidence type="ECO:0000256" key="1">
    <source>
        <dbReference type="ARBA" id="ARBA00023015"/>
    </source>
</evidence>